<evidence type="ECO:0000256" key="1">
    <source>
        <dbReference type="SAM" id="MobiDB-lite"/>
    </source>
</evidence>
<evidence type="ECO:0000313" key="2">
    <source>
        <dbReference type="EMBL" id="GAA2271935.1"/>
    </source>
</evidence>
<comment type="caution">
    <text evidence="2">The sequence shown here is derived from an EMBL/GenBank/DDBJ whole genome shotgun (WGS) entry which is preliminary data.</text>
</comment>
<dbReference type="EMBL" id="BAAASN010000013">
    <property type="protein sequence ID" value="GAA2271935.1"/>
    <property type="molecule type" value="Genomic_DNA"/>
</dbReference>
<feature type="region of interest" description="Disordered" evidence="1">
    <location>
        <begin position="74"/>
        <end position="120"/>
    </location>
</feature>
<protein>
    <submittedName>
        <fullName evidence="2">Uncharacterized protein</fullName>
    </submittedName>
</protein>
<organism evidence="2 3">
    <name type="scientific">Streptomyces roseiscleroticus</name>
    <dbReference type="NCBI Taxonomy" id="1972"/>
    <lineage>
        <taxon>Bacteria</taxon>
        <taxon>Bacillati</taxon>
        <taxon>Actinomycetota</taxon>
        <taxon>Actinomycetes</taxon>
        <taxon>Kitasatosporales</taxon>
        <taxon>Streptomycetaceae</taxon>
        <taxon>Streptomyces</taxon>
    </lineage>
</organism>
<keyword evidence="3" id="KW-1185">Reference proteome</keyword>
<dbReference type="Proteomes" id="UP001500442">
    <property type="component" value="Unassembled WGS sequence"/>
</dbReference>
<gene>
    <name evidence="2" type="ORF">GCM10010368_46500</name>
</gene>
<sequence>MAVLLRFHDPLGDALDALGIGYGGASVLLHDKAHVRSSLSPSLSAHTHVLRSAQSIERPVSPFWVSHGEMSRPPCDAPGFLPDSARPLPESPRETPDAPELYLPTTVRDTRKSALRHTAA</sequence>
<evidence type="ECO:0000313" key="3">
    <source>
        <dbReference type="Proteomes" id="UP001500442"/>
    </source>
</evidence>
<accession>A0ABN3EUH9</accession>
<reference evidence="2 3" key="1">
    <citation type="journal article" date="2019" name="Int. J. Syst. Evol. Microbiol.">
        <title>The Global Catalogue of Microorganisms (GCM) 10K type strain sequencing project: providing services to taxonomists for standard genome sequencing and annotation.</title>
        <authorList>
            <consortium name="The Broad Institute Genomics Platform"/>
            <consortium name="The Broad Institute Genome Sequencing Center for Infectious Disease"/>
            <person name="Wu L."/>
            <person name="Ma J."/>
        </authorList>
    </citation>
    <scope>NUCLEOTIDE SEQUENCE [LARGE SCALE GENOMIC DNA]</scope>
    <source>
        <strain evidence="2 3">JCM 4823</strain>
    </source>
</reference>
<name>A0ABN3EUH9_9ACTN</name>
<proteinExistence type="predicted"/>